<dbReference type="OrthoDB" id="1662883at2759"/>
<dbReference type="InterPro" id="IPR051580">
    <property type="entry name" value="ZnF-Chromatin_assoc"/>
</dbReference>
<dbReference type="GO" id="GO:0008270">
    <property type="term" value="F:zinc ion binding"/>
    <property type="evidence" value="ECO:0007669"/>
    <property type="project" value="UniProtKB-KW"/>
</dbReference>
<gene>
    <name evidence="7" type="ORF">CALVIDRAFT_569406</name>
</gene>
<dbReference type="Proteomes" id="UP000076738">
    <property type="component" value="Unassembled WGS sequence"/>
</dbReference>
<reference evidence="7 8" key="1">
    <citation type="journal article" date="2016" name="Mol. Biol. Evol.">
        <title>Comparative Genomics of Early-Diverging Mushroom-Forming Fungi Provides Insights into the Origins of Lignocellulose Decay Capabilities.</title>
        <authorList>
            <person name="Nagy L.G."/>
            <person name="Riley R."/>
            <person name="Tritt A."/>
            <person name="Adam C."/>
            <person name="Daum C."/>
            <person name="Floudas D."/>
            <person name="Sun H."/>
            <person name="Yadav J.S."/>
            <person name="Pangilinan J."/>
            <person name="Larsson K.H."/>
            <person name="Matsuura K."/>
            <person name="Barry K."/>
            <person name="Labutti K."/>
            <person name="Kuo R."/>
            <person name="Ohm R.A."/>
            <person name="Bhattacharya S.S."/>
            <person name="Shirouzu T."/>
            <person name="Yoshinaga Y."/>
            <person name="Martin F.M."/>
            <person name="Grigoriev I.V."/>
            <person name="Hibbett D.S."/>
        </authorList>
    </citation>
    <scope>NUCLEOTIDE SEQUENCE [LARGE SCALE GENOMIC DNA]</scope>
    <source>
        <strain evidence="7 8">TUFC12733</strain>
    </source>
</reference>
<feature type="domain" description="C2H2-type" evidence="6">
    <location>
        <begin position="167"/>
        <end position="197"/>
    </location>
</feature>
<dbReference type="PROSITE" id="PS50157">
    <property type="entry name" value="ZINC_FINGER_C2H2_2"/>
    <property type="match status" value="1"/>
</dbReference>
<dbReference type="STRING" id="1330018.A0A167G075"/>
<dbReference type="GO" id="GO:0005634">
    <property type="term" value="C:nucleus"/>
    <property type="evidence" value="ECO:0007669"/>
    <property type="project" value="TreeGrafter"/>
</dbReference>
<organism evidence="7 8">
    <name type="scientific">Calocera viscosa (strain TUFC12733)</name>
    <dbReference type="NCBI Taxonomy" id="1330018"/>
    <lineage>
        <taxon>Eukaryota</taxon>
        <taxon>Fungi</taxon>
        <taxon>Dikarya</taxon>
        <taxon>Basidiomycota</taxon>
        <taxon>Agaricomycotina</taxon>
        <taxon>Dacrymycetes</taxon>
        <taxon>Dacrymycetales</taxon>
        <taxon>Dacrymycetaceae</taxon>
        <taxon>Calocera</taxon>
    </lineage>
</organism>
<evidence type="ECO:0000259" key="6">
    <source>
        <dbReference type="PROSITE" id="PS50157"/>
    </source>
</evidence>
<evidence type="ECO:0000256" key="5">
    <source>
        <dbReference type="PROSITE-ProRule" id="PRU00042"/>
    </source>
</evidence>
<evidence type="ECO:0000313" key="7">
    <source>
        <dbReference type="EMBL" id="KZO90038.1"/>
    </source>
</evidence>
<keyword evidence="8" id="KW-1185">Reference proteome</keyword>
<evidence type="ECO:0000256" key="3">
    <source>
        <dbReference type="ARBA" id="ARBA00022771"/>
    </source>
</evidence>
<dbReference type="InterPro" id="IPR013087">
    <property type="entry name" value="Znf_C2H2_type"/>
</dbReference>
<keyword evidence="4" id="KW-0862">Zinc</keyword>
<sequence>MRSIGGDWNILNNISAEDRARALKAWLAAPDDRSAQEKFCGDFTCRGLDLQDLRSLLHHWEDVHVVVIELPEHQQVSSLRDSPASSITPALLSAPSTPLSSRPGSPDFGNCSPNTTAISCCSFSLTRYKPFKCTKHGCTKGYRQAKCLKYHDVHGQCSSVEAKLRPHACAVNKCNKKYKNWGMLMNHYKQAHPDKSPPSKRPG</sequence>
<name>A0A167G075_CALVF</name>
<protein>
    <recommendedName>
        <fullName evidence="6">C2H2-type domain-containing protein</fullName>
    </recommendedName>
</protein>
<dbReference type="AlphaFoldDB" id="A0A167G075"/>
<keyword evidence="3 5" id="KW-0863">Zinc-finger</keyword>
<dbReference type="PANTHER" id="PTHR23057">
    <property type="entry name" value="JUXTAPOSED WITH ANOTHER ZINC FINGER PROTEIN 1"/>
    <property type="match status" value="1"/>
</dbReference>
<evidence type="ECO:0000313" key="8">
    <source>
        <dbReference type="Proteomes" id="UP000076738"/>
    </source>
</evidence>
<keyword evidence="1" id="KW-0479">Metal-binding</keyword>
<evidence type="ECO:0000256" key="4">
    <source>
        <dbReference type="ARBA" id="ARBA00022833"/>
    </source>
</evidence>
<dbReference type="PANTHER" id="PTHR23057:SF0">
    <property type="entry name" value="JUXTAPOSED WITH ANOTHER ZINC FINGER PROTEIN 1"/>
    <property type="match status" value="1"/>
</dbReference>
<dbReference type="EMBL" id="KV417354">
    <property type="protein sequence ID" value="KZO90038.1"/>
    <property type="molecule type" value="Genomic_DNA"/>
</dbReference>
<evidence type="ECO:0000256" key="1">
    <source>
        <dbReference type="ARBA" id="ARBA00022723"/>
    </source>
</evidence>
<dbReference type="PROSITE" id="PS00028">
    <property type="entry name" value="ZINC_FINGER_C2H2_1"/>
    <property type="match status" value="1"/>
</dbReference>
<keyword evidence="2" id="KW-0677">Repeat</keyword>
<accession>A0A167G075</accession>
<proteinExistence type="predicted"/>
<evidence type="ECO:0000256" key="2">
    <source>
        <dbReference type="ARBA" id="ARBA00022737"/>
    </source>
</evidence>